<keyword evidence="1" id="KW-1133">Transmembrane helix</keyword>
<gene>
    <name evidence="2" type="ORF">ACFQ3U_14840</name>
</gene>
<evidence type="ECO:0000313" key="2">
    <source>
        <dbReference type="EMBL" id="MFD1203173.1"/>
    </source>
</evidence>
<reference evidence="3" key="1">
    <citation type="journal article" date="2019" name="Int. J. Syst. Evol. Microbiol.">
        <title>The Global Catalogue of Microorganisms (GCM) 10K type strain sequencing project: providing services to taxonomists for standard genome sequencing and annotation.</title>
        <authorList>
            <consortium name="The Broad Institute Genomics Platform"/>
            <consortium name="The Broad Institute Genome Sequencing Center for Infectious Disease"/>
            <person name="Wu L."/>
            <person name="Ma J."/>
        </authorList>
    </citation>
    <scope>NUCLEOTIDE SEQUENCE [LARGE SCALE GENOMIC DNA]</scope>
    <source>
        <strain evidence="3">CCUG 50213</strain>
    </source>
</reference>
<protein>
    <submittedName>
        <fullName evidence="2">Uncharacterized protein</fullName>
    </submittedName>
</protein>
<proteinExistence type="predicted"/>
<sequence length="53" mass="5779">MDNEFEAELQRRLARMESPGCGGMVQTNLPWKDFAIAVGALAVGSGLLLWWAA</sequence>
<feature type="transmembrane region" description="Helical" evidence="1">
    <location>
        <begin position="34"/>
        <end position="52"/>
    </location>
</feature>
<evidence type="ECO:0000256" key="1">
    <source>
        <dbReference type="SAM" id="Phobius"/>
    </source>
</evidence>
<comment type="caution">
    <text evidence="2">The sequence shown here is derived from an EMBL/GenBank/DDBJ whole genome shotgun (WGS) entry which is preliminary data.</text>
</comment>
<keyword evidence="1" id="KW-0472">Membrane</keyword>
<keyword evidence="1" id="KW-0812">Transmembrane</keyword>
<organism evidence="2 3">
    <name type="scientific">Leucobacter albus</name>
    <dbReference type="NCBI Taxonomy" id="272210"/>
    <lineage>
        <taxon>Bacteria</taxon>
        <taxon>Bacillati</taxon>
        <taxon>Actinomycetota</taxon>
        <taxon>Actinomycetes</taxon>
        <taxon>Micrococcales</taxon>
        <taxon>Microbacteriaceae</taxon>
        <taxon>Leucobacter</taxon>
    </lineage>
</organism>
<dbReference type="EMBL" id="JBHTLY010000009">
    <property type="protein sequence ID" value="MFD1203173.1"/>
    <property type="molecule type" value="Genomic_DNA"/>
</dbReference>
<accession>A0ABW3TRQ8</accession>
<keyword evidence="3" id="KW-1185">Reference proteome</keyword>
<dbReference type="Proteomes" id="UP001597181">
    <property type="component" value="Unassembled WGS sequence"/>
</dbReference>
<dbReference type="RefSeq" id="WP_343961499.1">
    <property type="nucleotide sequence ID" value="NZ_BAAAKZ010000012.1"/>
</dbReference>
<evidence type="ECO:0000313" key="3">
    <source>
        <dbReference type="Proteomes" id="UP001597181"/>
    </source>
</evidence>
<name>A0ABW3TRQ8_9MICO</name>